<organism evidence="2 3">
    <name type="scientific">Caerostris extrusa</name>
    <name type="common">Bark spider</name>
    <name type="synonym">Caerostris bankana</name>
    <dbReference type="NCBI Taxonomy" id="172846"/>
    <lineage>
        <taxon>Eukaryota</taxon>
        <taxon>Metazoa</taxon>
        <taxon>Ecdysozoa</taxon>
        <taxon>Arthropoda</taxon>
        <taxon>Chelicerata</taxon>
        <taxon>Arachnida</taxon>
        <taxon>Araneae</taxon>
        <taxon>Araneomorphae</taxon>
        <taxon>Entelegynae</taxon>
        <taxon>Araneoidea</taxon>
        <taxon>Araneidae</taxon>
        <taxon>Caerostris</taxon>
    </lineage>
</organism>
<reference evidence="2 3" key="1">
    <citation type="submission" date="2021-06" db="EMBL/GenBank/DDBJ databases">
        <title>Caerostris extrusa draft genome.</title>
        <authorList>
            <person name="Kono N."/>
            <person name="Arakawa K."/>
        </authorList>
    </citation>
    <scope>NUCLEOTIDE SEQUENCE [LARGE SCALE GENOMIC DNA]</scope>
</reference>
<evidence type="ECO:0000259" key="1">
    <source>
        <dbReference type="PROSITE" id="PS51144"/>
    </source>
</evidence>
<feature type="domain" description="Alpha-carbonic anhydrase" evidence="1">
    <location>
        <begin position="1"/>
        <end position="104"/>
    </location>
</feature>
<dbReference type="Gene3D" id="3.10.200.10">
    <property type="entry name" value="Alpha carbonic anhydrase"/>
    <property type="match status" value="1"/>
</dbReference>
<dbReference type="InterPro" id="IPR036398">
    <property type="entry name" value="CA_dom_sf"/>
</dbReference>
<dbReference type="Proteomes" id="UP001054945">
    <property type="component" value="Unassembled WGS sequence"/>
</dbReference>
<dbReference type="PROSITE" id="PS51144">
    <property type="entry name" value="ALPHA_CA_2"/>
    <property type="match status" value="1"/>
</dbReference>
<gene>
    <name evidence="2" type="ORF">CEXT_127191</name>
</gene>
<dbReference type="Pfam" id="PF00194">
    <property type="entry name" value="Carb_anhydrase"/>
    <property type="match status" value="1"/>
</dbReference>
<feature type="non-terminal residue" evidence="2">
    <location>
        <position position="1"/>
    </location>
</feature>
<proteinExistence type="predicted"/>
<accession>A0AAV4M6T4</accession>
<evidence type="ECO:0000313" key="2">
    <source>
        <dbReference type="EMBL" id="GIX66554.1"/>
    </source>
</evidence>
<dbReference type="InterPro" id="IPR001148">
    <property type="entry name" value="CA_dom"/>
</dbReference>
<dbReference type="AlphaFoldDB" id="A0AAV4M6T4"/>
<sequence length="104" mass="11644">QVSQIDGVPRTIEVQGSLFTFQQLHFHWEAAPIAHFVHTNDDNTIAVVAVFLQASSNNNDGFKPIADALSKIPFKDDSFELQSDFNMEKLLADNPSGYYHYKGS</sequence>
<evidence type="ECO:0000313" key="3">
    <source>
        <dbReference type="Proteomes" id="UP001054945"/>
    </source>
</evidence>
<name>A0AAV4M6T4_CAEEX</name>
<keyword evidence="3" id="KW-1185">Reference proteome</keyword>
<protein>
    <recommendedName>
        <fullName evidence="1">Alpha-carbonic anhydrase domain-containing protein</fullName>
    </recommendedName>
</protein>
<dbReference type="SUPFAM" id="SSF51069">
    <property type="entry name" value="Carbonic anhydrase"/>
    <property type="match status" value="1"/>
</dbReference>
<dbReference type="EMBL" id="BPLR01001803">
    <property type="protein sequence ID" value="GIX66554.1"/>
    <property type="molecule type" value="Genomic_DNA"/>
</dbReference>
<comment type="caution">
    <text evidence="2">The sequence shown here is derived from an EMBL/GenBank/DDBJ whole genome shotgun (WGS) entry which is preliminary data.</text>
</comment>